<protein>
    <submittedName>
        <fullName evidence="8">Methyl-accepting chemotaxis protein</fullName>
    </submittedName>
</protein>
<dbReference type="FunFam" id="1.10.287.950:FF:000001">
    <property type="entry name" value="Methyl-accepting chemotaxis sensory transducer"/>
    <property type="match status" value="1"/>
</dbReference>
<dbReference type="EMBL" id="VZQZ01000010">
    <property type="protein sequence ID" value="KAB0664074.1"/>
    <property type="molecule type" value="Genomic_DNA"/>
</dbReference>
<dbReference type="CDD" id="cd19411">
    <property type="entry name" value="MCP2201-like_sensor"/>
    <property type="match status" value="1"/>
</dbReference>
<dbReference type="Pfam" id="PF00015">
    <property type="entry name" value="MCPsignal"/>
    <property type="match status" value="1"/>
</dbReference>
<feature type="transmembrane region" description="Helical" evidence="5">
    <location>
        <begin position="12"/>
        <end position="30"/>
    </location>
</feature>
<comment type="caution">
    <text evidence="8">The sequence shown here is derived from an EMBL/GenBank/DDBJ whole genome shotgun (WGS) entry which is preliminary data.</text>
</comment>
<organism evidence="8 9">
    <name type="scientific">Oryzomonas japonica</name>
    <dbReference type="NCBI Taxonomy" id="2603858"/>
    <lineage>
        <taxon>Bacteria</taxon>
        <taxon>Pseudomonadati</taxon>
        <taxon>Thermodesulfobacteriota</taxon>
        <taxon>Desulfuromonadia</taxon>
        <taxon>Geobacterales</taxon>
        <taxon>Geobacteraceae</taxon>
        <taxon>Oryzomonas</taxon>
    </lineage>
</organism>
<dbReference type="InterPro" id="IPR024478">
    <property type="entry name" value="HlyB_4HB_MCP"/>
</dbReference>
<dbReference type="GO" id="GO:0007165">
    <property type="term" value="P:signal transduction"/>
    <property type="evidence" value="ECO:0007669"/>
    <property type="project" value="UniProtKB-KW"/>
</dbReference>
<dbReference type="AlphaFoldDB" id="A0A7J4ZNZ9"/>
<evidence type="ECO:0000256" key="4">
    <source>
        <dbReference type="PROSITE-ProRule" id="PRU00284"/>
    </source>
</evidence>
<dbReference type="SMART" id="SM00304">
    <property type="entry name" value="HAMP"/>
    <property type="match status" value="1"/>
</dbReference>
<keyword evidence="2 4" id="KW-0807">Transducer</keyword>
<reference evidence="8 9" key="1">
    <citation type="submission" date="2019-09" db="EMBL/GenBank/DDBJ databases">
        <title>Geobacter sp. Red96, a novel strain isolated from paddy soil.</title>
        <authorList>
            <person name="Xu Z."/>
            <person name="Masuda Y."/>
            <person name="Itoh H."/>
            <person name="Senoo K."/>
        </authorList>
    </citation>
    <scope>NUCLEOTIDE SEQUENCE [LARGE SCALE GENOMIC DNA]</scope>
    <source>
        <strain evidence="8 9">Red96</strain>
    </source>
</reference>
<gene>
    <name evidence="8" type="ORF">F6V25_14815</name>
</gene>
<dbReference type="Gene3D" id="6.10.340.10">
    <property type="match status" value="1"/>
</dbReference>
<dbReference type="GO" id="GO:0006935">
    <property type="term" value="P:chemotaxis"/>
    <property type="evidence" value="ECO:0007669"/>
    <property type="project" value="UniProtKB-ARBA"/>
</dbReference>
<keyword evidence="5" id="KW-0812">Transmembrane</keyword>
<dbReference type="InterPro" id="IPR047347">
    <property type="entry name" value="YvaQ-like_sensor"/>
</dbReference>
<evidence type="ECO:0000259" key="7">
    <source>
        <dbReference type="PROSITE" id="PS50885"/>
    </source>
</evidence>
<dbReference type="SMART" id="SM00283">
    <property type="entry name" value="MA"/>
    <property type="match status" value="1"/>
</dbReference>
<keyword evidence="9" id="KW-1185">Reference proteome</keyword>
<dbReference type="GO" id="GO:0016020">
    <property type="term" value="C:membrane"/>
    <property type="evidence" value="ECO:0007669"/>
    <property type="project" value="UniProtKB-SubCell"/>
</dbReference>
<accession>A0A7J4ZNZ9</accession>
<comment type="subcellular location">
    <subcellularLocation>
        <location evidence="1">Membrane</location>
    </subcellularLocation>
</comment>
<name>A0A7J4ZNZ9_9BACT</name>
<evidence type="ECO:0000256" key="3">
    <source>
        <dbReference type="ARBA" id="ARBA00029447"/>
    </source>
</evidence>
<evidence type="ECO:0000256" key="1">
    <source>
        <dbReference type="ARBA" id="ARBA00004370"/>
    </source>
</evidence>
<dbReference type="PROSITE" id="PS50885">
    <property type="entry name" value="HAMP"/>
    <property type="match status" value="1"/>
</dbReference>
<feature type="domain" description="HAMP" evidence="7">
    <location>
        <begin position="212"/>
        <end position="264"/>
    </location>
</feature>
<feature type="transmembrane region" description="Helical" evidence="5">
    <location>
        <begin position="191"/>
        <end position="211"/>
    </location>
</feature>
<dbReference type="InterPro" id="IPR004089">
    <property type="entry name" value="MCPsignal_dom"/>
</dbReference>
<keyword evidence="5" id="KW-0472">Membrane</keyword>
<evidence type="ECO:0000313" key="9">
    <source>
        <dbReference type="Proteomes" id="UP000420562"/>
    </source>
</evidence>
<evidence type="ECO:0000259" key="6">
    <source>
        <dbReference type="PROSITE" id="PS50111"/>
    </source>
</evidence>
<dbReference type="PANTHER" id="PTHR32089:SF112">
    <property type="entry name" value="LYSOZYME-LIKE PROTEIN-RELATED"/>
    <property type="match status" value="1"/>
</dbReference>
<evidence type="ECO:0000256" key="5">
    <source>
        <dbReference type="SAM" id="Phobius"/>
    </source>
</evidence>
<evidence type="ECO:0000256" key="2">
    <source>
        <dbReference type="ARBA" id="ARBA00023224"/>
    </source>
</evidence>
<dbReference type="Proteomes" id="UP000420562">
    <property type="component" value="Unassembled WGS sequence"/>
</dbReference>
<dbReference type="CDD" id="cd11386">
    <property type="entry name" value="MCP_signal"/>
    <property type="match status" value="1"/>
</dbReference>
<dbReference type="Gene3D" id="1.10.287.950">
    <property type="entry name" value="Methyl-accepting chemotaxis protein"/>
    <property type="match status" value="1"/>
</dbReference>
<dbReference type="RefSeq" id="WP_151129391.1">
    <property type="nucleotide sequence ID" value="NZ_VZQZ01000010.1"/>
</dbReference>
<sequence length="542" mass="57593">MFENLGIGTRLIAAFMVGALIAATLGFIGIKNIRHMSSSADKMYDNMLVPLGEISATATKFQQARLIMREAMEATDPRQQQALIEERTQLRASINQWADSFEKKIYNEETKKLFAEFKEANKAYGDCIKKVLELDKSGDKAAAAAYFYSSDTKKAAKDLQNAIDRMIEAKQKQAQVSTAADRADAAANTRYMLAMIVASVLLSIGLGLYIARSITRPLSRVVDAANRIAGGDLTVSIAASSRDETGQLMAAMGNMVEELRAMVERIAAISSSLASDSSQLHSASTQIATGAEEVAAQAETVATASEEMSATSNDIARSCGMAAEASRQSTEAASDGAAIVHETINGMHVIAERVRDTSRTIEALGGRSEQIGAIIGTIEDIADQTNLLALNAAIEAARAGEQGRGFAVVADEVRALAERTTTATREIGEMIKAIQNETREAIKAMDEGVREVEKGASSSERSGAALQDILDRIGVVSMQVSQIATAAEEQTATTNEATVNVQQITVVIGQTARGAEETAGAASALSGDARDLETLVRHFKLA</sequence>
<keyword evidence="5" id="KW-1133">Transmembrane helix</keyword>
<comment type="similarity">
    <text evidence="3">Belongs to the methyl-accepting chemotaxis (MCP) protein family.</text>
</comment>
<dbReference type="PROSITE" id="PS50111">
    <property type="entry name" value="CHEMOTAXIS_TRANSDUC_2"/>
    <property type="match status" value="1"/>
</dbReference>
<proteinExistence type="inferred from homology"/>
<evidence type="ECO:0000313" key="8">
    <source>
        <dbReference type="EMBL" id="KAB0664074.1"/>
    </source>
</evidence>
<dbReference type="PANTHER" id="PTHR32089">
    <property type="entry name" value="METHYL-ACCEPTING CHEMOTAXIS PROTEIN MCPB"/>
    <property type="match status" value="1"/>
</dbReference>
<dbReference type="Pfam" id="PF12729">
    <property type="entry name" value="4HB_MCP_1"/>
    <property type="match status" value="1"/>
</dbReference>
<dbReference type="InterPro" id="IPR003660">
    <property type="entry name" value="HAMP_dom"/>
</dbReference>
<feature type="domain" description="Methyl-accepting transducer" evidence="6">
    <location>
        <begin position="269"/>
        <end position="505"/>
    </location>
</feature>
<dbReference type="CDD" id="cd06225">
    <property type="entry name" value="HAMP"/>
    <property type="match status" value="1"/>
</dbReference>
<dbReference type="SUPFAM" id="SSF58104">
    <property type="entry name" value="Methyl-accepting chemotaxis protein (MCP) signaling domain"/>
    <property type="match status" value="1"/>
</dbReference>
<dbReference type="Pfam" id="PF00672">
    <property type="entry name" value="HAMP"/>
    <property type="match status" value="1"/>
</dbReference>